<evidence type="ECO:0000256" key="1">
    <source>
        <dbReference type="SAM" id="MobiDB-lite"/>
    </source>
</evidence>
<dbReference type="PANTHER" id="PTHR35186:SF4">
    <property type="entry name" value="PRION-INHIBITION AND PROPAGATION HELO DOMAIN-CONTAINING PROTEIN"/>
    <property type="match status" value="1"/>
</dbReference>
<dbReference type="PANTHER" id="PTHR35186">
    <property type="entry name" value="ANK_REP_REGION DOMAIN-CONTAINING PROTEIN"/>
    <property type="match status" value="1"/>
</dbReference>
<reference evidence="4" key="1">
    <citation type="submission" date="2023-11" db="EMBL/GenBank/DDBJ databases">
        <authorList>
            <person name="Alioto T."/>
            <person name="Alioto T."/>
            <person name="Gomez Garrido J."/>
        </authorList>
    </citation>
    <scope>NUCLEOTIDE SEQUENCE</scope>
</reference>
<evidence type="ECO:0000313" key="5">
    <source>
        <dbReference type="Proteomes" id="UP001296104"/>
    </source>
</evidence>
<feature type="signal peptide" evidence="2">
    <location>
        <begin position="1"/>
        <end position="20"/>
    </location>
</feature>
<feature type="compositionally biased region" description="Low complexity" evidence="1">
    <location>
        <begin position="346"/>
        <end position="366"/>
    </location>
</feature>
<dbReference type="EMBL" id="CAVMBE010000005">
    <property type="protein sequence ID" value="CAK3840583.1"/>
    <property type="molecule type" value="Genomic_DNA"/>
</dbReference>
<proteinExistence type="predicted"/>
<comment type="caution">
    <text evidence="4">The sequence shown here is derived from an EMBL/GenBank/DDBJ whole genome shotgun (WGS) entry which is preliminary data.</text>
</comment>
<sequence length="605" mass="67741">MSGIEVVGLVLGAFPLLISAFEHYRDIAQVVGLIRNWEVENQKILNDVKDEQLTFRQNLVILLWPLLSHEVVIESDLEALLADPGGPSWREADVEHALEERLSAAFERYFSIMQELQSSLAKILQSLNFERPKFQAKIQALEASVPGKSMPLKSRFLIAANEQCLKRLKQVKFGLGRAGREEALAEIRQKNAKLEGLIRRSDKVTKLQCSATIAVSRRASKPLLQYWHHAGRIHALVQASWICSCKQKHCAYLWLHHPVAQANELKLLMLWEPQHSSPSDHAFWKPRDLEITWVHGGLFGPESMSATPVQKFIGPPKPENIRSGCSQKLAKRVKISKPVEPDAPLKTTASSTSASSGPDVVSSSSKDGQIKDLCKAMRSCGMSPVQLGALVGSSDDAQYLVCAKPDATVSAGDVSLEDILRDCKCQTIKRKSDRFKIALAVASAHLQLASTSWSRRQWEAKDIFFPQDRQNPDKISLDKPYVSTDFNDAPSSLRARSRQTDHSFECLGIILLELLFGKTLEAHELWQKLGLEGRKTDSLTRSMVASRWADDEAEGEAGPEFASAIQWCLRESPTTLNGNEWRKDLADRVVMPLQRCWDWIKPRTS</sequence>
<feature type="chain" id="PRO_5042478453" description="DUF7580 domain-containing protein" evidence="2">
    <location>
        <begin position="21"/>
        <end position="605"/>
    </location>
</feature>
<feature type="domain" description="DUF7580" evidence="3">
    <location>
        <begin position="364"/>
        <end position="570"/>
    </location>
</feature>
<dbReference type="Proteomes" id="UP001296104">
    <property type="component" value="Unassembled WGS sequence"/>
</dbReference>
<keyword evidence="5" id="KW-1185">Reference proteome</keyword>
<dbReference type="InterPro" id="IPR056002">
    <property type="entry name" value="DUF7580"/>
</dbReference>
<feature type="region of interest" description="Disordered" evidence="1">
    <location>
        <begin position="336"/>
        <end position="366"/>
    </location>
</feature>
<dbReference type="AlphaFoldDB" id="A0AAI9E7P1"/>
<dbReference type="Pfam" id="PF24476">
    <property type="entry name" value="DUF7580"/>
    <property type="match status" value="1"/>
</dbReference>
<evidence type="ECO:0000259" key="3">
    <source>
        <dbReference type="Pfam" id="PF24476"/>
    </source>
</evidence>
<keyword evidence="2" id="KW-0732">Signal</keyword>
<accession>A0AAI9E7P1</accession>
<evidence type="ECO:0000313" key="4">
    <source>
        <dbReference type="EMBL" id="CAK3840583.1"/>
    </source>
</evidence>
<protein>
    <recommendedName>
        <fullName evidence="3">DUF7580 domain-containing protein</fullName>
    </recommendedName>
</protein>
<organism evidence="4 5">
    <name type="scientific">Lecanosticta acicola</name>
    <dbReference type="NCBI Taxonomy" id="111012"/>
    <lineage>
        <taxon>Eukaryota</taxon>
        <taxon>Fungi</taxon>
        <taxon>Dikarya</taxon>
        <taxon>Ascomycota</taxon>
        <taxon>Pezizomycotina</taxon>
        <taxon>Dothideomycetes</taxon>
        <taxon>Dothideomycetidae</taxon>
        <taxon>Mycosphaerellales</taxon>
        <taxon>Mycosphaerellaceae</taxon>
        <taxon>Lecanosticta</taxon>
    </lineage>
</organism>
<evidence type="ECO:0000256" key="2">
    <source>
        <dbReference type="SAM" id="SignalP"/>
    </source>
</evidence>
<gene>
    <name evidence="4" type="ORF">LECACI_7A001490</name>
</gene>
<name>A0AAI9E7P1_9PEZI</name>